<dbReference type="Proteomes" id="UP000198510">
    <property type="component" value="Unassembled WGS sequence"/>
</dbReference>
<feature type="chain" id="PRO_5011580638" description="40-residue YVTN family beta-propeller repeat-containing protein" evidence="1">
    <location>
        <begin position="24"/>
        <end position="349"/>
    </location>
</feature>
<dbReference type="EMBL" id="FNFO01000001">
    <property type="protein sequence ID" value="SDJ96026.1"/>
    <property type="molecule type" value="Genomic_DNA"/>
</dbReference>
<sequence>MFLQHTTLRTWMLGFTLLFGLWACDPNSSDPDPVPTLTQGVFITNEGGFMKNNASLSYYDLTTEQVSQDVYQAANGSNLGDILQSMTLFNDRAYLVVNNSGKVEVAAAESLDSLGTITGLTSPRYLAAVSDTKAYCTDLFAGWVWVLNLATLQKVDSIAAPGQSEGLIVLDDEAFVTRPGAEYVYVINTTTDAVVDSVNVGEGANSVQRDANGKLWVACGFYYDNYTKKDGRLVRFDPATRQVEQRFDVPDGYLSSLQRNGAGDTLYYMNGGDVFRTPIVATALTTEPLIAAGNRTIYGLGVDPTRGEIYVSDAADYVQRGTVYRYDAQGNQLDSFQAGIIPGSFVFRE</sequence>
<dbReference type="Gene3D" id="2.130.10.10">
    <property type="entry name" value="YVTN repeat-like/Quinoprotein amine dehydrogenase"/>
    <property type="match status" value="1"/>
</dbReference>
<dbReference type="RefSeq" id="WP_218126997.1">
    <property type="nucleotide sequence ID" value="NZ_FNFO01000001.1"/>
</dbReference>
<proteinExistence type="predicted"/>
<evidence type="ECO:0000313" key="2">
    <source>
        <dbReference type="EMBL" id="SDJ96026.1"/>
    </source>
</evidence>
<feature type="signal peptide" evidence="1">
    <location>
        <begin position="1"/>
        <end position="23"/>
    </location>
</feature>
<evidence type="ECO:0000256" key="1">
    <source>
        <dbReference type="SAM" id="SignalP"/>
    </source>
</evidence>
<dbReference type="PANTHER" id="PTHR47197:SF3">
    <property type="entry name" value="DIHYDRO-HEME D1 DEHYDROGENASE"/>
    <property type="match status" value="1"/>
</dbReference>
<dbReference type="SUPFAM" id="SSF50969">
    <property type="entry name" value="YVTN repeat-like/Quinoprotein amine dehydrogenase"/>
    <property type="match status" value="1"/>
</dbReference>
<dbReference type="AlphaFoldDB" id="A0A1G8XZT0"/>
<gene>
    <name evidence="2" type="ORF">SAMN05421823_101527</name>
</gene>
<dbReference type="InterPro" id="IPR051200">
    <property type="entry name" value="Host-pathogen_enzymatic-act"/>
</dbReference>
<dbReference type="PANTHER" id="PTHR47197">
    <property type="entry name" value="PROTEIN NIRF"/>
    <property type="match status" value="1"/>
</dbReference>
<organism evidence="2 3">
    <name type="scientific">Catalinimonas alkaloidigena</name>
    <dbReference type="NCBI Taxonomy" id="1075417"/>
    <lineage>
        <taxon>Bacteria</taxon>
        <taxon>Pseudomonadati</taxon>
        <taxon>Bacteroidota</taxon>
        <taxon>Cytophagia</taxon>
        <taxon>Cytophagales</taxon>
        <taxon>Catalimonadaceae</taxon>
        <taxon>Catalinimonas</taxon>
    </lineage>
</organism>
<dbReference type="InterPro" id="IPR031815">
    <property type="entry name" value="DUF5074"/>
</dbReference>
<evidence type="ECO:0000313" key="3">
    <source>
        <dbReference type="Proteomes" id="UP000198510"/>
    </source>
</evidence>
<accession>A0A1G8XZT0</accession>
<dbReference type="STRING" id="1075417.SAMN05421823_101527"/>
<keyword evidence="3" id="KW-1185">Reference proteome</keyword>
<reference evidence="2 3" key="1">
    <citation type="submission" date="2016-10" db="EMBL/GenBank/DDBJ databases">
        <authorList>
            <person name="de Groot N.N."/>
        </authorList>
    </citation>
    <scope>NUCLEOTIDE SEQUENCE [LARGE SCALE GENOMIC DNA]</scope>
    <source>
        <strain evidence="2 3">DSM 25186</strain>
    </source>
</reference>
<evidence type="ECO:0008006" key="4">
    <source>
        <dbReference type="Google" id="ProtNLM"/>
    </source>
</evidence>
<keyword evidence="1" id="KW-0732">Signal</keyword>
<protein>
    <recommendedName>
        <fullName evidence="4">40-residue YVTN family beta-propeller repeat-containing protein</fullName>
    </recommendedName>
</protein>
<dbReference type="Pfam" id="PF16819">
    <property type="entry name" value="DUF5074"/>
    <property type="match status" value="1"/>
</dbReference>
<name>A0A1G8XZT0_9BACT</name>
<dbReference type="InterPro" id="IPR015943">
    <property type="entry name" value="WD40/YVTN_repeat-like_dom_sf"/>
</dbReference>
<dbReference type="InterPro" id="IPR011044">
    <property type="entry name" value="Quino_amine_DH_bsu"/>
</dbReference>